<keyword evidence="5" id="KW-1185">Reference proteome</keyword>
<dbReference type="Proteomes" id="UP000011087">
    <property type="component" value="Unassembled WGS sequence"/>
</dbReference>
<evidence type="ECO:0000313" key="4">
    <source>
        <dbReference type="EnsemblProtists" id="EKX43658"/>
    </source>
</evidence>
<keyword evidence="2" id="KW-1133">Transmembrane helix</keyword>
<name>L1J547_GUITC</name>
<dbReference type="KEGG" id="gtt:GUITHDRAFT_110457"/>
<protein>
    <submittedName>
        <fullName evidence="3 4">Uncharacterized protein</fullName>
    </submittedName>
</protein>
<organism evidence="3">
    <name type="scientific">Guillardia theta (strain CCMP2712)</name>
    <name type="common">Cryptophyte</name>
    <dbReference type="NCBI Taxonomy" id="905079"/>
    <lineage>
        <taxon>Eukaryota</taxon>
        <taxon>Cryptophyceae</taxon>
        <taxon>Pyrenomonadales</taxon>
        <taxon>Geminigeraceae</taxon>
        <taxon>Guillardia</taxon>
    </lineage>
</organism>
<evidence type="ECO:0000313" key="3">
    <source>
        <dbReference type="EMBL" id="EKX43658.1"/>
    </source>
</evidence>
<feature type="transmembrane region" description="Helical" evidence="2">
    <location>
        <begin position="12"/>
        <end position="30"/>
    </location>
</feature>
<dbReference type="RefSeq" id="XP_005830638.1">
    <property type="nucleotide sequence ID" value="XM_005830581.1"/>
</dbReference>
<reference evidence="4" key="3">
    <citation type="submission" date="2016-03" db="UniProtKB">
        <authorList>
            <consortium name="EnsemblProtists"/>
        </authorList>
    </citation>
    <scope>IDENTIFICATION</scope>
</reference>
<feature type="compositionally biased region" description="Basic and acidic residues" evidence="1">
    <location>
        <begin position="53"/>
        <end position="73"/>
    </location>
</feature>
<evidence type="ECO:0000313" key="5">
    <source>
        <dbReference type="Proteomes" id="UP000011087"/>
    </source>
</evidence>
<accession>L1J547</accession>
<feature type="region of interest" description="Disordered" evidence="1">
    <location>
        <begin position="41"/>
        <end position="73"/>
    </location>
</feature>
<dbReference type="EnsemblProtists" id="EKX43658">
    <property type="protein sequence ID" value="EKX43658"/>
    <property type="gene ID" value="GUITHDRAFT_110457"/>
</dbReference>
<reference evidence="5" key="2">
    <citation type="submission" date="2012-11" db="EMBL/GenBank/DDBJ databases">
        <authorList>
            <person name="Kuo A."/>
            <person name="Curtis B.A."/>
            <person name="Tanifuji G."/>
            <person name="Burki F."/>
            <person name="Gruber A."/>
            <person name="Irimia M."/>
            <person name="Maruyama S."/>
            <person name="Arias M.C."/>
            <person name="Ball S.G."/>
            <person name="Gile G.H."/>
            <person name="Hirakawa Y."/>
            <person name="Hopkins J.F."/>
            <person name="Rensing S.A."/>
            <person name="Schmutz J."/>
            <person name="Symeonidi A."/>
            <person name="Elias M."/>
            <person name="Eveleigh R.J."/>
            <person name="Herman E.K."/>
            <person name="Klute M.J."/>
            <person name="Nakayama T."/>
            <person name="Obornik M."/>
            <person name="Reyes-Prieto A."/>
            <person name="Armbrust E.V."/>
            <person name="Aves S.J."/>
            <person name="Beiko R.G."/>
            <person name="Coutinho P."/>
            <person name="Dacks J.B."/>
            <person name="Durnford D.G."/>
            <person name="Fast N.M."/>
            <person name="Green B.R."/>
            <person name="Grisdale C."/>
            <person name="Hempe F."/>
            <person name="Henrissat B."/>
            <person name="Hoppner M.P."/>
            <person name="Ishida K.-I."/>
            <person name="Kim E."/>
            <person name="Koreny L."/>
            <person name="Kroth P.G."/>
            <person name="Liu Y."/>
            <person name="Malik S.-B."/>
            <person name="Maier U.G."/>
            <person name="McRose D."/>
            <person name="Mock T."/>
            <person name="Neilson J.A."/>
            <person name="Onodera N.T."/>
            <person name="Poole A.M."/>
            <person name="Pritham E.J."/>
            <person name="Richards T.A."/>
            <person name="Rocap G."/>
            <person name="Roy S.W."/>
            <person name="Sarai C."/>
            <person name="Schaack S."/>
            <person name="Shirato S."/>
            <person name="Slamovits C.H."/>
            <person name="Spencer D.F."/>
            <person name="Suzuki S."/>
            <person name="Worden A.Z."/>
            <person name="Zauner S."/>
            <person name="Barry K."/>
            <person name="Bell C."/>
            <person name="Bharti A.K."/>
            <person name="Crow J.A."/>
            <person name="Grimwood J."/>
            <person name="Kramer R."/>
            <person name="Lindquist E."/>
            <person name="Lucas S."/>
            <person name="Salamov A."/>
            <person name="McFadden G.I."/>
            <person name="Lane C.E."/>
            <person name="Keeling P.J."/>
            <person name="Gray M.W."/>
            <person name="Grigoriev I.V."/>
            <person name="Archibald J.M."/>
        </authorList>
    </citation>
    <scope>NUCLEOTIDE SEQUENCE</scope>
    <source>
        <strain evidence="5">CCMP2712</strain>
    </source>
</reference>
<dbReference type="PaxDb" id="55529-EKX43658"/>
<sequence length="73" mass="8568">MALVGEDGDMTWFYMAGMVLVLIFFINWYFEQMAQVKRHDARKKRRANAAGLQDHRRQPTAHDLKSAELKKND</sequence>
<dbReference type="EMBL" id="JH993009">
    <property type="protein sequence ID" value="EKX43658.1"/>
    <property type="molecule type" value="Genomic_DNA"/>
</dbReference>
<keyword evidence="2" id="KW-0812">Transmembrane</keyword>
<proteinExistence type="predicted"/>
<reference evidence="3 5" key="1">
    <citation type="journal article" date="2012" name="Nature">
        <title>Algal genomes reveal evolutionary mosaicism and the fate of nucleomorphs.</title>
        <authorList>
            <consortium name="DOE Joint Genome Institute"/>
            <person name="Curtis B.A."/>
            <person name="Tanifuji G."/>
            <person name="Burki F."/>
            <person name="Gruber A."/>
            <person name="Irimia M."/>
            <person name="Maruyama S."/>
            <person name="Arias M.C."/>
            <person name="Ball S.G."/>
            <person name="Gile G.H."/>
            <person name="Hirakawa Y."/>
            <person name="Hopkins J.F."/>
            <person name="Kuo A."/>
            <person name="Rensing S.A."/>
            <person name="Schmutz J."/>
            <person name="Symeonidi A."/>
            <person name="Elias M."/>
            <person name="Eveleigh R.J."/>
            <person name="Herman E.K."/>
            <person name="Klute M.J."/>
            <person name="Nakayama T."/>
            <person name="Obornik M."/>
            <person name="Reyes-Prieto A."/>
            <person name="Armbrust E.V."/>
            <person name="Aves S.J."/>
            <person name="Beiko R.G."/>
            <person name="Coutinho P."/>
            <person name="Dacks J.B."/>
            <person name="Durnford D.G."/>
            <person name="Fast N.M."/>
            <person name="Green B.R."/>
            <person name="Grisdale C.J."/>
            <person name="Hempel F."/>
            <person name="Henrissat B."/>
            <person name="Hoppner M.P."/>
            <person name="Ishida K."/>
            <person name="Kim E."/>
            <person name="Koreny L."/>
            <person name="Kroth P.G."/>
            <person name="Liu Y."/>
            <person name="Malik S.B."/>
            <person name="Maier U.G."/>
            <person name="McRose D."/>
            <person name="Mock T."/>
            <person name="Neilson J.A."/>
            <person name="Onodera N.T."/>
            <person name="Poole A.M."/>
            <person name="Pritham E.J."/>
            <person name="Richards T.A."/>
            <person name="Rocap G."/>
            <person name="Roy S.W."/>
            <person name="Sarai C."/>
            <person name="Schaack S."/>
            <person name="Shirato S."/>
            <person name="Slamovits C.H."/>
            <person name="Spencer D.F."/>
            <person name="Suzuki S."/>
            <person name="Worden A.Z."/>
            <person name="Zauner S."/>
            <person name="Barry K."/>
            <person name="Bell C."/>
            <person name="Bharti A.K."/>
            <person name="Crow J.A."/>
            <person name="Grimwood J."/>
            <person name="Kramer R."/>
            <person name="Lindquist E."/>
            <person name="Lucas S."/>
            <person name="Salamov A."/>
            <person name="McFadden G.I."/>
            <person name="Lane C.E."/>
            <person name="Keeling P.J."/>
            <person name="Gray M.W."/>
            <person name="Grigoriev I.V."/>
            <person name="Archibald J.M."/>
        </authorList>
    </citation>
    <scope>NUCLEOTIDE SEQUENCE</scope>
    <source>
        <strain evidence="3 5">CCMP2712</strain>
    </source>
</reference>
<evidence type="ECO:0000256" key="2">
    <source>
        <dbReference type="SAM" id="Phobius"/>
    </source>
</evidence>
<dbReference type="GeneID" id="17300259"/>
<dbReference type="AlphaFoldDB" id="L1J547"/>
<keyword evidence="2" id="KW-0472">Membrane</keyword>
<dbReference type="HOGENOM" id="CLU_2710078_0_0_1"/>
<evidence type="ECO:0000256" key="1">
    <source>
        <dbReference type="SAM" id="MobiDB-lite"/>
    </source>
</evidence>
<gene>
    <name evidence="3" type="ORF">GUITHDRAFT_110457</name>
</gene>